<dbReference type="PANTHER" id="PTHR47505">
    <property type="entry name" value="DNA UTILIZATION PROTEIN YHGH"/>
    <property type="match status" value="1"/>
</dbReference>
<proteinExistence type="predicted"/>
<protein>
    <recommendedName>
        <fullName evidence="3">Amidophosphoribosyltransferase</fullName>
    </recommendedName>
</protein>
<dbReference type="SUPFAM" id="SSF53271">
    <property type="entry name" value="PRTase-like"/>
    <property type="match status" value="1"/>
</dbReference>
<dbReference type="RefSeq" id="WP_071793736.1">
    <property type="nucleotide sequence ID" value="NZ_LZDD01000002.1"/>
</dbReference>
<dbReference type="InterPro" id="IPR029057">
    <property type="entry name" value="PRTase-like"/>
</dbReference>
<evidence type="ECO:0000313" key="1">
    <source>
        <dbReference type="EMBL" id="OJF71479.1"/>
    </source>
</evidence>
<comment type="caution">
    <text evidence="1">The sequence shown here is derived from an EMBL/GenBank/DDBJ whole genome shotgun (WGS) entry which is preliminary data.</text>
</comment>
<dbReference type="STRING" id="1856638.A9Q68_05710"/>
<name>A0A1L8ML63_9STRE</name>
<dbReference type="InterPro" id="IPR051910">
    <property type="entry name" value="ComF/GntX_DNA_util-trans"/>
</dbReference>
<dbReference type="AlphaFoldDB" id="A0A1L8ML63"/>
<reference evidence="2" key="1">
    <citation type="submission" date="2016-06" db="EMBL/GenBank/DDBJ databases">
        <authorList>
            <person name="de Vries S.P.W."/>
            <person name="Hadjirin N.F."/>
            <person name="Lay E.M."/>
            <person name="Zadoks R.N."/>
            <person name="Peacock S.J."/>
            <person name="Parkhill J."/>
            <person name="Grant A.J."/>
            <person name="Mcdougall S."/>
            <person name="Holmes M.A."/>
        </authorList>
    </citation>
    <scope>NUCLEOTIDE SEQUENCE [LARGE SCALE GENOMIC DNA]</scope>
    <source>
        <strain evidence="2">NZ1587</strain>
    </source>
</reference>
<organism evidence="1 2">
    <name type="scientific">Streptococcus bovimastitidis</name>
    <dbReference type="NCBI Taxonomy" id="1856638"/>
    <lineage>
        <taxon>Bacteria</taxon>
        <taxon>Bacillati</taxon>
        <taxon>Bacillota</taxon>
        <taxon>Bacilli</taxon>
        <taxon>Lactobacillales</taxon>
        <taxon>Streptococcaceae</taxon>
        <taxon>Streptococcus</taxon>
    </lineage>
</organism>
<keyword evidence="2" id="KW-1185">Reference proteome</keyword>
<accession>A0A1L8ML63</accession>
<sequence length="226" mass="26432">MVRNCLLCENPLQESYSLLEILTLKNKKRWTCSSCQNQFVSIETNHCPRCYKDDCQGICNDCLKWEEKGHLVDHYALYKNNQAMFDFFNLYKTQGDYLLRNVFSDKLRKHLAQEFSHYHVIPIPSSKKQIDKLGYDPVRAVIEASKIPYEDLIQCNEIVKKKNATINTEKSLRKDYTLNPEIMTKLCGRKLLIVCDKYQTGNTIYMINKLLIANGFQEIKSLSIVR</sequence>
<dbReference type="OrthoDB" id="9779910at2"/>
<evidence type="ECO:0008006" key="3">
    <source>
        <dbReference type="Google" id="ProtNLM"/>
    </source>
</evidence>
<evidence type="ECO:0000313" key="2">
    <source>
        <dbReference type="Proteomes" id="UP000182015"/>
    </source>
</evidence>
<dbReference type="PANTHER" id="PTHR47505:SF1">
    <property type="entry name" value="DNA UTILIZATION PROTEIN YHGH"/>
    <property type="match status" value="1"/>
</dbReference>
<dbReference type="Proteomes" id="UP000182015">
    <property type="component" value="Unassembled WGS sequence"/>
</dbReference>
<gene>
    <name evidence="1" type="ORF">A9Q68_05710</name>
</gene>
<dbReference type="EMBL" id="LZDD01000002">
    <property type="protein sequence ID" value="OJF71479.1"/>
    <property type="molecule type" value="Genomic_DNA"/>
</dbReference>